<evidence type="ECO:0000259" key="2">
    <source>
        <dbReference type="Pfam" id="PF01464"/>
    </source>
</evidence>
<sequence length="225" mass="24078">MAQVESAYNPGAVGGVGEVGLMQIRPTTAAMLGYRGTLTGLFEPETNIRYGVMYLARAWQLADGNLCRALMKYRAGHGEERMTPLSVEYCRRVRSHLAATGSPLGAGAVPAEEVATAPFAASKTAVSVATKIAPRPTAAFPIRREASATAAIKASPASRPVKGLRLAMAGPPSVSRTEARNLILLQEKQKARRVAIRQMWVAHEARMRTITARLRPSSLRIASGN</sequence>
<dbReference type="EMBL" id="BJYU01000118">
    <property type="protein sequence ID" value="GEO17688.1"/>
    <property type="molecule type" value="Genomic_DNA"/>
</dbReference>
<name>A0A512C0E4_9HYPH</name>
<comment type="similarity">
    <text evidence="1">Belongs to the virb1 family.</text>
</comment>
<protein>
    <recommendedName>
        <fullName evidence="2">Transglycosylase SLT domain-containing protein</fullName>
    </recommendedName>
</protein>
<accession>A0A512C0E4</accession>
<gene>
    <name evidence="3" type="ORF">MAE02_53840</name>
</gene>
<dbReference type="InterPro" id="IPR008258">
    <property type="entry name" value="Transglycosylase_SLT_dom_1"/>
</dbReference>
<dbReference type="InterPro" id="IPR023346">
    <property type="entry name" value="Lysozyme-like_dom_sf"/>
</dbReference>
<organism evidence="3 4">
    <name type="scientific">Microvirga aerophila</name>
    <dbReference type="NCBI Taxonomy" id="670291"/>
    <lineage>
        <taxon>Bacteria</taxon>
        <taxon>Pseudomonadati</taxon>
        <taxon>Pseudomonadota</taxon>
        <taxon>Alphaproteobacteria</taxon>
        <taxon>Hyphomicrobiales</taxon>
        <taxon>Methylobacteriaceae</taxon>
        <taxon>Microvirga</taxon>
    </lineage>
</organism>
<dbReference type="Proteomes" id="UP000321085">
    <property type="component" value="Unassembled WGS sequence"/>
</dbReference>
<feature type="domain" description="Transglycosylase SLT" evidence="2">
    <location>
        <begin position="2"/>
        <end position="80"/>
    </location>
</feature>
<keyword evidence="4" id="KW-1185">Reference proteome</keyword>
<comment type="caution">
    <text evidence="3">The sequence shown here is derived from an EMBL/GenBank/DDBJ whole genome shotgun (WGS) entry which is preliminary data.</text>
</comment>
<reference evidence="3 4" key="1">
    <citation type="submission" date="2019-07" db="EMBL/GenBank/DDBJ databases">
        <title>Whole genome shotgun sequence of Microvirga aerophila NBRC 106136.</title>
        <authorList>
            <person name="Hosoyama A."/>
            <person name="Uohara A."/>
            <person name="Ohji S."/>
            <person name="Ichikawa N."/>
        </authorList>
    </citation>
    <scope>NUCLEOTIDE SEQUENCE [LARGE SCALE GENOMIC DNA]</scope>
    <source>
        <strain evidence="3 4">NBRC 106136</strain>
    </source>
</reference>
<dbReference type="Gene3D" id="1.10.530.10">
    <property type="match status" value="1"/>
</dbReference>
<dbReference type="Pfam" id="PF01464">
    <property type="entry name" value="SLT"/>
    <property type="match status" value="1"/>
</dbReference>
<evidence type="ECO:0000313" key="4">
    <source>
        <dbReference type="Proteomes" id="UP000321085"/>
    </source>
</evidence>
<evidence type="ECO:0000256" key="1">
    <source>
        <dbReference type="ARBA" id="ARBA00009387"/>
    </source>
</evidence>
<evidence type="ECO:0000313" key="3">
    <source>
        <dbReference type="EMBL" id="GEO17688.1"/>
    </source>
</evidence>
<dbReference type="AlphaFoldDB" id="A0A512C0E4"/>
<proteinExistence type="inferred from homology"/>
<dbReference type="SUPFAM" id="SSF53955">
    <property type="entry name" value="Lysozyme-like"/>
    <property type="match status" value="1"/>
</dbReference>